<evidence type="ECO:0000313" key="3">
    <source>
        <dbReference type="Proteomes" id="UP000520156"/>
    </source>
</evidence>
<feature type="signal peptide" evidence="1">
    <location>
        <begin position="1"/>
        <end position="29"/>
    </location>
</feature>
<keyword evidence="3" id="KW-1185">Reference proteome</keyword>
<organism evidence="2 3">
    <name type="scientific">Novosphingobium aerophilum</name>
    <dbReference type="NCBI Taxonomy" id="2839843"/>
    <lineage>
        <taxon>Bacteria</taxon>
        <taxon>Pseudomonadati</taxon>
        <taxon>Pseudomonadota</taxon>
        <taxon>Alphaproteobacteria</taxon>
        <taxon>Sphingomonadales</taxon>
        <taxon>Sphingomonadaceae</taxon>
        <taxon>Novosphingobium</taxon>
    </lineage>
</organism>
<dbReference type="AlphaFoldDB" id="A0A7X1KD16"/>
<dbReference type="Pfam" id="PF14352">
    <property type="entry name" value="DUF4402"/>
    <property type="match status" value="1"/>
</dbReference>
<dbReference type="EMBL" id="JACLAU010000027">
    <property type="protein sequence ID" value="MBC2652836.1"/>
    <property type="molecule type" value="Genomic_DNA"/>
</dbReference>
<dbReference type="RefSeq" id="WP_185684223.1">
    <property type="nucleotide sequence ID" value="NZ_JACLAU010000027.1"/>
</dbReference>
<evidence type="ECO:0000256" key="1">
    <source>
        <dbReference type="SAM" id="SignalP"/>
    </source>
</evidence>
<feature type="chain" id="PRO_5030719877" evidence="1">
    <location>
        <begin position="30"/>
        <end position="179"/>
    </location>
</feature>
<sequence>MLRCPLALSALRLVGGLIALAGTSSPARAGSIELVASRPLDFGAVVVFGSGTKQVTPDGVVSANGLASVPGTREGPGEFVLRYRPDGRTRAALVLVSITTVASQTVAGSTGSLSGLATDLPGGPGLVMGEARPLRLPPCAETVCETSFRVGGTLTVAGGTRQAAFSFPLQVTARLVSEF</sequence>
<gene>
    <name evidence="2" type="ORF">H7F49_14150</name>
</gene>
<proteinExistence type="predicted"/>
<protein>
    <submittedName>
        <fullName evidence="2">DUF4402 domain-containing protein</fullName>
    </submittedName>
</protein>
<dbReference type="Proteomes" id="UP000520156">
    <property type="component" value="Unassembled WGS sequence"/>
</dbReference>
<dbReference type="InterPro" id="IPR025514">
    <property type="entry name" value="DUF4402"/>
</dbReference>
<accession>A0A7X1KD16</accession>
<evidence type="ECO:0000313" key="2">
    <source>
        <dbReference type="EMBL" id="MBC2652836.1"/>
    </source>
</evidence>
<reference evidence="2 3" key="1">
    <citation type="submission" date="2020-08" db="EMBL/GenBank/DDBJ databases">
        <title>The genome sequence of Novosphingobium flavum 4Y4.</title>
        <authorList>
            <person name="Liu Y."/>
        </authorList>
    </citation>
    <scope>NUCLEOTIDE SEQUENCE [LARGE SCALE GENOMIC DNA]</scope>
    <source>
        <strain evidence="2 3">4Y4</strain>
    </source>
</reference>
<keyword evidence="1" id="KW-0732">Signal</keyword>
<comment type="caution">
    <text evidence="2">The sequence shown here is derived from an EMBL/GenBank/DDBJ whole genome shotgun (WGS) entry which is preliminary data.</text>
</comment>
<name>A0A7X1KD16_9SPHN</name>